<dbReference type="PANTHER" id="PTHR43490:SF99">
    <property type="entry name" value="SHORT-CHAIN DEHYDROGENASE_REDUCTASE"/>
    <property type="match status" value="1"/>
</dbReference>
<dbReference type="PANTHER" id="PTHR43490">
    <property type="entry name" value="(+)-NEOMENTHOL DEHYDROGENASE"/>
    <property type="match status" value="1"/>
</dbReference>
<dbReference type="Pfam" id="PF00106">
    <property type="entry name" value="adh_short"/>
    <property type="match status" value="1"/>
</dbReference>
<dbReference type="InterPro" id="IPR002347">
    <property type="entry name" value="SDR_fam"/>
</dbReference>
<evidence type="ECO:0000256" key="2">
    <source>
        <dbReference type="ARBA" id="ARBA00022857"/>
    </source>
</evidence>
<gene>
    <name evidence="4" type="ORF">PV07_03290</name>
</gene>
<comment type="similarity">
    <text evidence="1">Belongs to the short-chain dehydrogenases/reductases (SDR) family.</text>
</comment>
<dbReference type="STRING" id="569365.A0A0D2CKG5"/>
<keyword evidence="2" id="KW-0521">NADP</keyword>
<dbReference type="AlphaFoldDB" id="A0A0D2CKG5"/>
<protein>
    <submittedName>
        <fullName evidence="4">Uncharacterized protein</fullName>
    </submittedName>
</protein>
<proteinExistence type="inferred from homology"/>
<dbReference type="Gene3D" id="3.40.50.720">
    <property type="entry name" value="NAD(P)-binding Rossmann-like Domain"/>
    <property type="match status" value="1"/>
</dbReference>
<dbReference type="VEuPathDB" id="FungiDB:PV07_03290"/>
<dbReference type="InterPro" id="IPR036291">
    <property type="entry name" value="NAD(P)-bd_dom_sf"/>
</dbReference>
<reference evidence="4 5" key="1">
    <citation type="submission" date="2015-01" db="EMBL/GenBank/DDBJ databases">
        <title>The Genome Sequence of Cladophialophora immunda CBS83496.</title>
        <authorList>
            <consortium name="The Broad Institute Genomics Platform"/>
            <person name="Cuomo C."/>
            <person name="de Hoog S."/>
            <person name="Gorbushina A."/>
            <person name="Stielow B."/>
            <person name="Teixiera M."/>
            <person name="Abouelleil A."/>
            <person name="Chapman S.B."/>
            <person name="Priest M."/>
            <person name="Young S.K."/>
            <person name="Wortman J."/>
            <person name="Nusbaum C."/>
            <person name="Birren B."/>
        </authorList>
    </citation>
    <scope>NUCLEOTIDE SEQUENCE [LARGE SCALE GENOMIC DNA]</scope>
    <source>
        <strain evidence="4 5">CBS 83496</strain>
    </source>
</reference>
<keyword evidence="5" id="KW-1185">Reference proteome</keyword>
<dbReference type="EMBL" id="KN847041">
    <property type="protein sequence ID" value="KIW31683.1"/>
    <property type="molecule type" value="Genomic_DNA"/>
</dbReference>
<evidence type="ECO:0000313" key="4">
    <source>
        <dbReference type="EMBL" id="KIW31683.1"/>
    </source>
</evidence>
<evidence type="ECO:0000313" key="5">
    <source>
        <dbReference type="Proteomes" id="UP000054466"/>
    </source>
</evidence>
<evidence type="ECO:0000256" key="1">
    <source>
        <dbReference type="ARBA" id="ARBA00006484"/>
    </source>
</evidence>
<dbReference type="GO" id="GO:0016491">
    <property type="term" value="F:oxidoreductase activity"/>
    <property type="evidence" value="ECO:0007669"/>
    <property type="project" value="UniProtKB-KW"/>
</dbReference>
<dbReference type="SUPFAM" id="SSF51735">
    <property type="entry name" value="NAD(P)-binding Rossmann-fold domains"/>
    <property type="match status" value="1"/>
</dbReference>
<name>A0A0D2CKG5_9EURO</name>
<dbReference type="GO" id="GO:0016020">
    <property type="term" value="C:membrane"/>
    <property type="evidence" value="ECO:0007669"/>
    <property type="project" value="TreeGrafter"/>
</dbReference>
<sequence>MSSSVTADHTVVLITGANQGIGYECVKKLAAEQANYHILLGSRSLQRGKEAASSITDLAQGTSVEPLELDVDDDESIARAAKYVEEKFGRLDVLLNNAGISSVKDVGFRESMTQVLQTNTVGAACVTEAFIPLMRKAQIPRLLFMSSGLGSITLALDPSFPYYGLGNAPGIKGYIVSKCAENMVGALYAVQLGKEGFKVNMVCPGHRATNLNGYNKQAGKAADGALEACRLIVDTDKNGQHATFTTSPETQYPW</sequence>
<dbReference type="OrthoDB" id="191139at2759"/>
<keyword evidence="3" id="KW-0560">Oxidoreductase</keyword>
<accession>A0A0D2CKG5</accession>
<dbReference type="Proteomes" id="UP000054466">
    <property type="component" value="Unassembled WGS sequence"/>
</dbReference>
<dbReference type="GeneID" id="27342484"/>
<evidence type="ECO:0000256" key="3">
    <source>
        <dbReference type="ARBA" id="ARBA00023002"/>
    </source>
</evidence>
<dbReference type="HOGENOM" id="CLU_010194_9_0_1"/>
<dbReference type="RefSeq" id="XP_016251899.1">
    <property type="nucleotide sequence ID" value="XM_016389997.1"/>
</dbReference>
<dbReference type="PRINTS" id="PR00081">
    <property type="entry name" value="GDHRDH"/>
</dbReference>
<organism evidence="4 5">
    <name type="scientific">Cladophialophora immunda</name>
    <dbReference type="NCBI Taxonomy" id="569365"/>
    <lineage>
        <taxon>Eukaryota</taxon>
        <taxon>Fungi</taxon>
        <taxon>Dikarya</taxon>
        <taxon>Ascomycota</taxon>
        <taxon>Pezizomycotina</taxon>
        <taxon>Eurotiomycetes</taxon>
        <taxon>Chaetothyriomycetidae</taxon>
        <taxon>Chaetothyriales</taxon>
        <taxon>Herpotrichiellaceae</taxon>
        <taxon>Cladophialophora</taxon>
    </lineage>
</organism>